<dbReference type="InterPro" id="IPR003961">
    <property type="entry name" value="FN3_dom"/>
</dbReference>
<dbReference type="OrthoDB" id="9792152at2"/>
<dbReference type="PROSITE" id="PS51829">
    <property type="entry name" value="P_HOMO_B"/>
    <property type="match status" value="1"/>
</dbReference>
<evidence type="ECO:0000259" key="5">
    <source>
        <dbReference type="PROSITE" id="PS51829"/>
    </source>
</evidence>
<dbReference type="InterPro" id="IPR024079">
    <property type="entry name" value="MetalloPept_cat_dom_sf"/>
</dbReference>
<dbReference type="KEGG" id="emar:D1013_18665"/>
<feature type="domain" description="Fibronectin type-III" evidence="4">
    <location>
        <begin position="752"/>
        <end position="841"/>
    </location>
</feature>
<dbReference type="AlphaFoldDB" id="A0A3G2LAH0"/>
<dbReference type="InterPro" id="IPR002884">
    <property type="entry name" value="P_dom"/>
</dbReference>
<evidence type="ECO:0000313" key="7">
    <source>
        <dbReference type="Proteomes" id="UP000276309"/>
    </source>
</evidence>
<dbReference type="Proteomes" id="UP000276309">
    <property type="component" value="Chromosome"/>
</dbReference>
<dbReference type="NCBIfam" id="TIGR04183">
    <property type="entry name" value="Por_Secre_tail"/>
    <property type="match status" value="1"/>
</dbReference>
<dbReference type="Gene3D" id="3.40.390.10">
    <property type="entry name" value="Collagenase (Catalytic Domain)"/>
    <property type="match status" value="1"/>
</dbReference>
<dbReference type="SUPFAM" id="SSF49265">
    <property type="entry name" value="Fibronectin type III"/>
    <property type="match status" value="1"/>
</dbReference>
<keyword evidence="1" id="KW-0645">Protease</keyword>
<feature type="domain" description="P/Homo B" evidence="5">
    <location>
        <begin position="837"/>
        <end position="990"/>
    </location>
</feature>
<dbReference type="Gene3D" id="2.60.120.260">
    <property type="entry name" value="Galactose-binding domain-like"/>
    <property type="match status" value="1"/>
</dbReference>
<dbReference type="PROSITE" id="PS50853">
    <property type="entry name" value="FN3"/>
    <property type="match status" value="1"/>
</dbReference>
<organism evidence="6 7">
    <name type="scientific">Euzebyella marina</name>
    <dbReference type="NCBI Taxonomy" id="1761453"/>
    <lineage>
        <taxon>Bacteria</taxon>
        <taxon>Pseudomonadati</taxon>
        <taxon>Bacteroidota</taxon>
        <taxon>Flavobacteriia</taxon>
        <taxon>Flavobacteriales</taxon>
        <taxon>Flavobacteriaceae</taxon>
        <taxon>Euzebyella</taxon>
    </lineage>
</organism>
<dbReference type="GO" id="GO:0004252">
    <property type="term" value="F:serine-type endopeptidase activity"/>
    <property type="evidence" value="ECO:0007669"/>
    <property type="project" value="InterPro"/>
</dbReference>
<dbReference type="EMBL" id="CP032050">
    <property type="protein sequence ID" value="AYN69262.1"/>
    <property type="molecule type" value="Genomic_DNA"/>
</dbReference>
<dbReference type="SUPFAM" id="SSF55486">
    <property type="entry name" value="Metalloproteases ('zincins'), catalytic domain"/>
    <property type="match status" value="1"/>
</dbReference>
<dbReference type="InterPro" id="IPR026444">
    <property type="entry name" value="Secre_tail"/>
</dbReference>
<dbReference type="Gene3D" id="2.60.40.10">
    <property type="entry name" value="Immunoglobulins"/>
    <property type="match status" value="1"/>
</dbReference>
<sequence length="1262" mass="137478">MVTKLRLVFSITIVFFSFYASGQSKYWEKLSSQNNAGRSALKDFKVQNGQVFNFQEKLFREELRNSTTSKGRKQVVYFPNSKGEIVSYVVEETSVFSKALSEKYPEIKSYRGHALQNPSQKIRFSTSHKDVQAMIVNSSEGHNSYIQKSSNNKYVIYKRTSKNAEDFDFICRTQDKILQSGANLTAKPVDDQLLRKYRIAISTTAEYTQHHGGTKADALAAINATLTRVNQVFETDLAVTLELVPTNDRVVFTNPSTDPYSGSLSALGNQAQRTFDDEIGVSNYDLGHVLHKGENGGNAGFIGGICTNGQKGSAYSSGQQPEGDVFDLDFVAHEIGHQLGANHTWSYELEGTLVQVEPGSGSTIMGYAGITENDNVAPNGDDYLHYVSIEQITETLRTKSCGEAFSLVNEPPVVQPVEDYIIPKSTAFVLTGNATDSDAEDVLTYTWEQIDNGVVTSATFGPTNPSGANFRSRPPNLSGTRYFPQLSRVLNGNLIQENPTQGAAWETVSDVERELNFALTVRDNAEGGGQVVSELVNILVTNNSGPFAVTSQTTSSNLVAGEVETVEWDVSNTDIAPISTEFVDILLSNDGGQTFSTVLASGVANDGSHNIIVPAIPTSEARIMVRPVDNIYYAVNAVDFSIEVSEIVMNFESLEYEVCQFNDLTVPFAYETYLGFSEEVVFSVEDLPENLTVTIEPDTVITGGVDVELLFENTENVLEGSYPIRVLATSNSVVKEVPLVINIYDNNFTPIQATAPENGTDHASVKTQLQWEGDASYTSYEVQIATNSSFSNIVEVATVTSNFFTPTDLQNQTTYYWRVRPLNTCGAGSFNAANSFTTVQVSCESKEAVNLPLEISAVGTPQIRSSISFFEDLPVSDLNVNLNIEHSFTADLVVRLISPQGTTVTLLSNSCGDLQNIEATFDDDGDPIICGLDGANAISGTVQPLGTLSSFNGESVYGEWILEVADNASSDGGGLIDFSLDICVEGQFRPDADNDGVFDDGDDLCLGTPEGVEVNTSGCQIFRFPTDNFTVSVESESCRNNDDGKITIEPKLKLDYTISLSGNGIDISDEFTTSYLAENLSSGSYQVCIVGSATDMVYEEYCFEVFVSQPEALGVTAVIVENGSQLSLNMSGSQLYTIELNGNIIKTDKSTMLLDLSSGKNLLTVSTDNTCQGVFQDTFVLNDRTMVFPNPFKESTKVWLGSVEREVSISIFASNGQLVLQKQHVVNGNREVDLNFTGLPRGMYVIRLDGEGVSESVKVIKQ</sequence>
<dbReference type="Pfam" id="PF13583">
    <property type="entry name" value="Reprolysin_4"/>
    <property type="match status" value="1"/>
</dbReference>
<dbReference type="Pfam" id="PF18962">
    <property type="entry name" value="Por_Secre_tail"/>
    <property type="match status" value="1"/>
</dbReference>
<dbReference type="Pfam" id="PF01483">
    <property type="entry name" value="P_proprotein"/>
    <property type="match status" value="1"/>
</dbReference>
<accession>A0A3G2LAH0</accession>
<dbReference type="InterPro" id="IPR013783">
    <property type="entry name" value="Ig-like_fold"/>
</dbReference>
<evidence type="ECO:0000256" key="1">
    <source>
        <dbReference type="ARBA" id="ARBA00022670"/>
    </source>
</evidence>
<dbReference type="RefSeq" id="WP_121850268.1">
    <property type="nucleotide sequence ID" value="NZ_CP032050.1"/>
</dbReference>
<evidence type="ECO:0000313" key="6">
    <source>
        <dbReference type="EMBL" id="AYN69262.1"/>
    </source>
</evidence>
<dbReference type="InterPro" id="IPR008979">
    <property type="entry name" value="Galactose-bd-like_sf"/>
</dbReference>
<gene>
    <name evidence="6" type="ORF">D1013_18665</name>
</gene>
<keyword evidence="2" id="KW-0732">Signal</keyword>
<dbReference type="InterPro" id="IPR036116">
    <property type="entry name" value="FN3_sf"/>
</dbReference>
<name>A0A3G2LAH0_9FLAO</name>
<reference evidence="6 7" key="1">
    <citation type="submission" date="2018-08" db="EMBL/GenBank/DDBJ databases">
        <title>The reduced genetic potential of extracellular carbohydrate catabolism in Euzebyella marina RN62, a Flavobacteriia bacterium isolated from the hadal water.</title>
        <authorList>
            <person name="Xue C."/>
        </authorList>
    </citation>
    <scope>NUCLEOTIDE SEQUENCE [LARGE SCALE GENOMIC DNA]</scope>
    <source>
        <strain evidence="6 7">RN62</strain>
    </source>
</reference>
<keyword evidence="3" id="KW-0378">Hydrolase</keyword>
<protein>
    <submittedName>
        <fullName evidence="6">T9SS C-terminal target domain-containing protein</fullName>
    </submittedName>
</protein>
<proteinExistence type="predicted"/>
<evidence type="ECO:0000256" key="2">
    <source>
        <dbReference type="ARBA" id="ARBA00022729"/>
    </source>
</evidence>
<evidence type="ECO:0000256" key="3">
    <source>
        <dbReference type="ARBA" id="ARBA00022801"/>
    </source>
</evidence>
<dbReference type="GO" id="GO:0008237">
    <property type="term" value="F:metallopeptidase activity"/>
    <property type="evidence" value="ECO:0007669"/>
    <property type="project" value="InterPro"/>
</dbReference>
<dbReference type="GO" id="GO:0006508">
    <property type="term" value="P:proteolysis"/>
    <property type="evidence" value="ECO:0007669"/>
    <property type="project" value="UniProtKB-KW"/>
</dbReference>
<keyword evidence="7" id="KW-1185">Reference proteome</keyword>
<dbReference type="SUPFAM" id="SSF49785">
    <property type="entry name" value="Galactose-binding domain-like"/>
    <property type="match status" value="1"/>
</dbReference>
<evidence type="ECO:0000259" key="4">
    <source>
        <dbReference type="PROSITE" id="PS50853"/>
    </source>
</evidence>